<comment type="caution">
    <text evidence="1">The sequence shown here is derived from an EMBL/GenBank/DDBJ whole genome shotgun (WGS) entry which is preliminary data.</text>
</comment>
<name>A0A6N7IQI4_9FIRM</name>
<keyword evidence="2" id="KW-1185">Reference proteome</keyword>
<sequence length="88" mass="10293">MTVPLSAAGFYRGLARRFPERDGMYFLPDQAAEYDRKRMTVREVLATAIVCHRQATAIQWLKQRLTKRPGSSWTVMIAPPYSQRWRSF</sequence>
<organism evidence="1 2">
    <name type="scientific">Desulfofundulus thermobenzoicus</name>
    <dbReference type="NCBI Taxonomy" id="29376"/>
    <lineage>
        <taxon>Bacteria</taxon>
        <taxon>Bacillati</taxon>
        <taxon>Bacillota</taxon>
        <taxon>Clostridia</taxon>
        <taxon>Eubacteriales</taxon>
        <taxon>Peptococcaceae</taxon>
        <taxon>Desulfofundulus</taxon>
    </lineage>
</organism>
<accession>A0A6N7IQI4</accession>
<protein>
    <submittedName>
        <fullName evidence="1">Uncharacterized protein</fullName>
    </submittedName>
</protein>
<gene>
    <name evidence="1" type="ORF">GFC01_08415</name>
</gene>
<proteinExistence type="predicted"/>
<evidence type="ECO:0000313" key="2">
    <source>
        <dbReference type="Proteomes" id="UP000441717"/>
    </source>
</evidence>
<dbReference type="Proteomes" id="UP000441717">
    <property type="component" value="Unassembled WGS sequence"/>
</dbReference>
<dbReference type="EMBL" id="WHYR01000019">
    <property type="protein sequence ID" value="MQL52292.1"/>
    <property type="molecule type" value="Genomic_DNA"/>
</dbReference>
<reference evidence="1 2" key="1">
    <citation type="submission" date="2019-10" db="EMBL/GenBank/DDBJ databases">
        <title>Comparative genomics of sulfur disproportionating microorganisms.</title>
        <authorList>
            <person name="Ward L.M."/>
            <person name="Bertran E."/>
            <person name="Johnston D."/>
        </authorList>
    </citation>
    <scope>NUCLEOTIDE SEQUENCE [LARGE SCALE GENOMIC DNA]</scope>
    <source>
        <strain evidence="1 2">DSM 14055</strain>
    </source>
</reference>
<evidence type="ECO:0000313" key="1">
    <source>
        <dbReference type="EMBL" id="MQL52292.1"/>
    </source>
</evidence>
<dbReference type="AlphaFoldDB" id="A0A6N7IQI4"/>